<reference evidence="1 2" key="1">
    <citation type="submission" date="2020-01" db="EMBL/GenBank/DDBJ databases">
        <title>Bactrocera dorsalis gut bacteria genome.</title>
        <authorList>
            <person name="Zhang H."/>
            <person name="Cai Z."/>
        </authorList>
    </citation>
    <scope>NUCLEOTIDE SEQUENCE [LARGE SCALE GENOMIC DNA]</scope>
    <source>
        <strain evidence="1 2">BD177</strain>
    </source>
</reference>
<dbReference type="EMBL" id="CP048108">
    <property type="protein sequence ID" value="QHS46788.1"/>
    <property type="molecule type" value="Genomic_DNA"/>
</dbReference>
<evidence type="ECO:0000313" key="1">
    <source>
        <dbReference type="EMBL" id="QHS46788.1"/>
    </source>
</evidence>
<dbReference type="AlphaFoldDB" id="A0A6P1UXZ3"/>
<keyword evidence="1" id="KW-0067">ATP-binding</keyword>
<keyword evidence="1" id="KW-0547">Nucleotide-binding</keyword>
<proteinExistence type="predicted"/>
<sequence length="320" mass="36320">MDGVMHLLSFSLMEPETPLFLYSPGWLNVWEAYSYNIALKNTGANSWAFKRFGTREDAYHREIVNRTNYIDYISAIEKVSDSAMQTLSQKERMLMMKSRTAFIYVDSWGEAAGFEYDISTLHLSTIDTLPKNLVKKFSVDNVTCKIRGEKKALIQAMRLAQDYLSWDIFDFVIICGGYRAIPLLAFTAADINPRRKMKKTCKIPGMNLSIERVGCFIFSQTTGDLKINCGPYLSTDSSQYHKHHESDIDLIAFSGGGCSITPFVNNPVEFLDLENKYGCSGCITPALSWHYIGQHAFNGGRMRTILSDCNDGLSYFDTWY</sequence>
<gene>
    <name evidence="1" type="ORF">GW952_14850</name>
</gene>
<protein>
    <submittedName>
        <fullName evidence="1">ATP-binding protein</fullName>
    </submittedName>
</protein>
<name>A0A6P1UXZ3_9ENTR</name>
<organism evidence="1 2">
    <name type="scientific">Klebsiella michiganensis</name>
    <dbReference type="NCBI Taxonomy" id="1134687"/>
    <lineage>
        <taxon>Bacteria</taxon>
        <taxon>Pseudomonadati</taxon>
        <taxon>Pseudomonadota</taxon>
        <taxon>Gammaproteobacteria</taxon>
        <taxon>Enterobacterales</taxon>
        <taxon>Enterobacteriaceae</taxon>
        <taxon>Klebsiella/Raoultella group</taxon>
        <taxon>Klebsiella</taxon>
    </lineage>
</organism>
<accession>A0A6P1UXZ3</accession>
<dbReference type="GO" id="GO:0005524">
    <property type="term" value="F:ATP binding"/>
    <property type="evidence" value="ECO:0007669"/>
    <property type="project" value="UniProtKB-KW"/>
</dbReference>
<dbReference type="Proteomes" id="UP000464389">
    <property type="component" value="Chromosome"/>
</dbReference>
<evidence type="ECO:0000313" key="2">
    <source>
        <dbReference type="Proteomes" id="UP000464389"/>
    </source>
</evidence>
<dbReference type="RefSeq" id="WP_162121931.1">
    <property type="nucleotide sequence ID" value="NZ_CP048108.1"/>
</dbReference>